<feature type="transmembrane region" description="Helical" evidence="2">
    <location>
        <begin position="134"/>
        <end position="153"/>
    </location>
</feature>
<protein>
    <submittedName>
        <fullName evidence="3">DUF1774-domain-containing protein</fullName>
    </submittedName>
</protein>
<accession>A0A6A5VRW8</accession>
<dbReference type="EMBL" id="ML976656">
    <property type="protein sequence ID" value="KAF1980094.1"/>
    <property type="molecule type" value="Genomic_DNA"/>
</dbReference>
<dbReference type="InterPro" id="IPR013920">
    <property type="entry name" value="DUF1774_fun"/>
</dbReference>
<dbReference type="AlphaFoldDB" id="A0A6A5VRW8"/>
<name>A0A6A5VRW8_9PLEO</name>
<dbReference type="Pfam" id="PF08611">
    <property type="entry name" value="DUF1774"/>
    <property type="match status" value="1"/>
</dbReference>
<feature type="region of interest" description="Disordered" evidence="1">
    <location>
        <begin position="275"/>
        <end position="296"/>
    </location>
</feature>
<feature type="transmembrane region" description="Helical" evidence="2">
    <location>
        <begin position="244"/>
        <end position="264"/>
    </location>
</feature>
<feature type="transmembrane region" description="Helical" evidence="2">
    <location>
        <begin position="195"/>
        <end position="215"/>
    </location>
</feature>
<keyword evidence="2" id="KW-0472">Membrane</keyword>
<evidence type="ECO:0000256" key="2">
    <source>
        <dbReference type="SAM" id="Phobius"/>
    </source>
</evidence>
<keyword evidence="2" id="KW-1133">Transmembrane helix</keyword>
<evidence type="ECO:0000313" key="4">
    <source>
        <dbReference type="Proteomes" id="UP000800036"/>
    </source>
</evidence>
<reference evidence="3" key="1">
    <citation type="journal article" date="2020" name="Stud. Mycol.">
        <title>101 Dothideomycetes genomes: a test case for predicting lifestyles and emergence of pathogens.</title>
        <authorList>
            <person name="Haridas S."/>
            <person name="Albert R."/>
            <person name="Binder M."/>
            <person name="Bloem J."/>
            <person name="Labutti K."/>
            <person name="Salamov A."/>
            <person name="Andreopoulos B."/>
            <person name="Baker S."/>
            <person name="Barry K."/>
            <person name="Bills G."/>
            <person name="Bluhm B."/>
            <person name="Cannon C."/>
            <person name="Castanera R."/>
            <person name="Culley D."/>
            <person name="Daum C."/>
            <person name="Ezra D."/>
            <person name="Gonzalez J."/>
            <person name="Henrissat B."/>
            <person name="Kuo A."/>
            <person name="Liang C."/>
            <person name="Lipzen A."/>
            <person name="Lutzoni F."/>
            <person name="Magnuson J."/>
            <person name="Mondo S."/>
            <person name="Nolan M."/>
            <person name="Ohm R."/>
            <person name="Pangilinan J."/>
            <person name="Park H.-J."/>
            <person name="Ramirez L."/>
            <person name="Alfaro M."/>
            <person name="Sun H."/>
            <person name="Tritt A."/>
            <person name="Yoshinaga Y."/>
            <person name="Zwiers L.-H."/>
            <person name="Turgeon B."/>
            <person name="Goodwin S."/>
            <person name="Spatafora J."/>
            <person name="Crous P."/>
            <person name="Grigoriev I."/>
        </authorList>
    </citation>
    <scope>NUCLEOTIDE SEQUENCE</scope>
    <source>
        <strain evidence="3">CBS 107.79</strain>
    </source>
</reference>
<evidence type="ECO:0000256" key="1">
    <source>
        <dbReference type="SAM" id="MobiDB-lite"/>
    </source>
</evidence>
<dbReference type="OrthoDB" id="3342455at2759"/>
<dbReference type="PANTHER" id="PTHR37992">
    <property type="entry name" value="EXPRESSED PROTEIN"/>
    <property type="match status" value="1"/>
</dbReference>
<dbReference type="Proteomes" id="UP000800036">
    <property type="component" value="Unassembled WGS sequence"/>
</dbReference>
<keyword evidence="2" id="KW-0812">Transmembrane</keyword>
<feature type="compositionally biased region" description="Basic and acidic residues" evidence="1">
    <location>
        <begin position="278"/>
        <end position="296"/>
    </location>
</feature>
<evidence type="ECO:0000313" key="3">
    <source>
        <dbReference type="EMBL" id="KAF1980094.1"/>
    </source>
</evidence>
<gene>
    <name evidence="3" type="ORF">BU23DRAFT_576189</name>
</gene>
<feature type="transmembrane region" description="Helical" evidence="2">
    <location>
        <begin position="165"/>
        <end position="183"/>
    </location>
</feature>
<feature type="transmembrane region" description="Helical" evidence="2">
    <location>
        <begin position="28"/>
        <end position="50"/>
    </location>
</feature>
<dbReference type="PANTHER" id="PTHR37992:SF1">
    <property type="entry name" value="DUF1774-DOMAIN-CONTAINING PROTEIN"/>
    <property type="match status" value="1"/>
</dbReference>
<feature type="transmembrane region" description="Helical" evidence="2">
    <location>
        <begin position="105"/>
        <end position="128"/>
    </location>
</feature>
<feature type="transmembrane region" description="Helical" evidence="2">
    <location>
        <begin position="222"/>
        <end position="238"/>
    </location>
</feature>
<sequence length="296" mass="33420">MAENGAASSGSRVNPFSRREEFSSRELILHRITTIVTYIIFVITAIYYTFERPHEGHQPRHTIWGQNLATPFKQNSVMTSIYWIFVLLLQLVYAYSLYSRDTVYVNAAANIGTHYIASNLLLFGFIHLWVRSHLWLAELLIVVNFFNLTFAYFRHSTTPRPIHIGTVAGPLAWNFVALYWVGARAVNKDTLPARIVGNIFIWGILAYGAFFLVAFKDYTMGFALSYLAFSTGVGQFLTKLPVFQLQWIFAFTIGALLFILSLGVSSGKAPLRGGEVVSEDRERAPLLHDGPDVPQE</sequence>
<keyword evidence="4" id="KW-1185">Reference proteome</keyword>
<organism evidence="3 4">
    <name type="scientific">Bimuria novae-zelandiae CBS 107.79</name>
    <dbReference type="NCBI Taxonomy" id="1447943"/>
    <lineage>
        <taxon>Eukaryota</taxon>
        <taxon>Fungi</taxon>
        <taxon>Dikarya</taxon>
        <taxon>Ascomycota</taxon>
        <taxon>Pezizomycotina</taxon>
        <taxon>Dothideomycetes</taxon>
        <taxon>Pleosporomycetidae</taxon>
        <taxon>Pleosporales</taxon>
        <taxon>Massarineae</taxon>
        <taxon>Didymosphaeriaceae</taxon>
        <taxon>Bimuria</taxon>
    </lineage>
</organism>
<feature type="transmembrane region" description="Helical" evidence="2">
    <location>
        <begin position="80"/>
        <end position="98"/>
    </location>
</feature>
<proteinExistence type="predicted"/>